<dbReference type="GO" id="GO:0005737">
    <property type="term" value="C:cytoplasm"/>
    <property type="evidence" value="ECO:0007669"/>
    <property type="project" value="UniProtKB-SubCell"/>
</dbReference>
<dbReference type="InterPro" id="IPR011989">
    <property type="entry name" value="ARM-like"/>
</dbReference>
<evidence type="ECO:0000313" key="11">
    <source>
        <dbReference type="WBParaSite" id="SRAE_2000396800.1"/>
    </source>
</evidence>
<reference evidence="9 10" key="1">
    <citation type="submission" date="2014-09" db="EMBL/GenBank/DDBJ databases">
        <authorList>
            <person name="Martin A.A."/>
        </authorList>
    </citation>
    <scope>NUCLEOTIDE SEQUENCE</scope>
    <source>
        <strain evidence="10">ED321</strain>
        <strain evidence="9">ED321 Heterogonic</strain>
    </source>
</reference>
<sequence length="1199" mass="136714">MSNKVEVLNKLASDLYNETNPAVKKEAEQKFVELCSAPVDVILESCRILLESEYVPYSQAVAKTLLMKSLNSKMSIPSNYRLDLANYLIDYIIAKHGTFPSFITKSLCQVLARIIKISWYQLSNTSEDRSLRASGSVSSAGDTYPFRKLIENSIQLVRNSASPTTPFVNVTGNREGNIKIGLEILSAIIEDFGDMQGIDGVSKFRRVASDLRDFYMKDMIEISMDILEKYSPGIDISSLERITEIRNILISSNEGQIFFSALTLSHQILSFDFIGGMYDETQDESAPIQVPSKWKDLFYYEEPNASDEGNSSSMRDGKENKVRNIVGLFFSLYTVCPGQYTVILLKNLVLLTSVRRTLFDSHGRNLHLEALSNGVLMILNDTSRLQDKDAFHEFCRLVAKIKGTFQLAELVKSTYYIQMINKLVSFTIEALRVKEFTLNSIYYLLSFWQKMVSSTAYVNSAENHNLEKWCPNIVNAFVQCRLDYCIAVVNDHEEDDMAEDGSLHQLMELLGTISRLSYKDVYEFLKDVFDREYSQYENIYITSPNSNEAVILRKRLAWLVNLIGGCIMGKGSLSSNSEQDIIDGDLISRVLKLMQTTDKQHTSLNGLTVDTHFVQLEVAYLFCLEQVRKQYISDQIMKVSEMFMRLTENLGIKNEDGLLVIYVRKICTNMKFLNMNEYVIGQSLNLFDELTLGFMASKRLLKIEEVQFMINNHSGDLLNYNNGAVTTASLKSRTNFYKSLTRIFVCDLGEDFKVFKNFMAPIGNTLNEIVEVFNNPNMSCNQNQLKLAVISVCRDLTGISYALSKKIHFIMLFQWMHTKVFQFIQRALELWGDCPEVVNPIMKLLTEISCNRTSRLSFEMNTKYTIVLFKEVSKIVVNFGERIFNFSGNTSLNSSSSALNVNGLDKKNDTLLKMKVKNITNIFHITKNVLQGGYLPYGIMKLYGDDSLKDMINLYIKLFLHIKDDVLDFPKLGKVYFAVLDTICRDQIYYISQLDDKIFEDILISIHHGIQSLETSVITNATNALDYILDMIIRKVHPTIETCTIDFEEETGACLVALERNPDLLLGLLNTMLYTLVFEDCKCQWSLSRPLFGIILLQYDAFKQWGVEMINNAIASENDSSKAGSSETYANKKKALETAFESLTEGIEQKVLSIRNKDQFTTNVSVFRKAVQEIIRDNDDRRNASSYSRGERYGYEMMA</sequence>
<keyword evidence="5" id="KW-0963">Cytoplasm</keyword>
<accession>A0A090LMB7</accession>
<comment type="similarity">
    <text evidence="3">Belongs to the exportin family.</text>
</comment>
<keyword evidence="6" id="KW-0653">Protein transport</keyword>
<dbReference type="InterPro" id="IPR057947">
    <property type="entry name" value="TPR_XPO7/RBP17"/>
</dbReference>
<dbReference type="RefSeq" id="XP_024508518.1">
    <property type="nucleotide sequence ID" value="XM_024642781.1"/>
</dbReference>
<dbReference type="CTD" id="36381688"/>
<dbReference type="GO" id="GO:0005049">
    <property type="term" value="F:nuclear export signal receptor activity"/>
    <property type="evidence" value="ECO:0007669"/>
    <property type="project" value="InterPro"/>
</dbReference>
<dbReference type="PANTHER" id="PTHR12596">
    <property type="entry name" value="EXPORTIN 4,7-RELATED"/>
    <property type="match status" value="1"/>
</dbReference>
<proteinExistence type="inferred from homology"/>
<comment type="subcellular location">
    <subcellularLocation>
        <location evidence="2">Cytoplasm</location>
    </subcellularLocation>
    <subcellularLocation>
        <location evidence="1">Nucleus</location>
    </subcellularLocation>
</comment>
<protein>
    <submittedName>
        <fullName evidence="9 11">Exportin-7</fullName>
    </submittedName>
</protein>
<dbReference type="InterPro" id="IPR016024">
    <property type="entry name" value="ARM-type_fold"/>
</dbReference>
<evidence type="ECO:0000313" key="9">
    <source>
        <dbReference type="EMBL" id="CEF69318.1"/>
    </source>
</evidence>
<keyword evidence="7" id="KW-0539">Nucleus</keyword>
<dbReference type="OMA" id="DGNTEPC"/>
<evidence type="ECO:0000256" key="1">
    <source>
        <dbReference type="ARBA" id="ARBA00004123"/>
    </source>
</evidence>
<evidence type="ECO:0000256" key="6">
    <source>
        <dbReference type="ARBA" id="ARBA00022927"/>
    </source>
</evidence>
<dbReference type="EMBL" id="LN609529">
    <property type="protein sequence ID" value="CEF69318.1"/>
    <property type="molecule type" value="Genomic_DNA"/>
</dbReference>
<dbReference type="OrthoDB" id="244158at2759"/>
<dbReference type="Gene3D" id="1.25.10.10">
    <property type="entry name" value="Leucine-rich Repeat Variant"/>
    <property type="match status" value="1"/>
</dbReference>
<dbReference type="PANTHER" id="PTHR12596:SF2">
    <property type="entry name" value="EXPORTIN-7 ISOFORM X1"/>
    <property type="match status" value="1"/>
</dbReference>
<evidence type="ECO:0000256" key="2">
    <source>
        <dbReference type="ARBA" id="ARBA00004496"/>
    </source>
</evidence>
<dbReference type="Proteomes" id="UP000035682">
    <property type="component" value="Unplaced"/>
</dbReference>
<dbReference type="WormBase" id="SRAE_2000396800">
    <property type="protein sequence ID" value="SRP03602"/>
    <property type="gene ID" value="WBGene00264195"/>
</dbReference>
<dbReference type="Pfam" id="PF25795">
    <property type="entry name" value="TPR_XPO7"/>
    <property type="match status" value="1"/>
</dbReference>
<dbReference type="STRING" id="34506.A0A090LMB7"/>
<evidence type="ECO:0000256" key="4">
    <source>
        <dbReference type="ARBA" id="ARBA00022448"/>
    </source>
</evidence>
<organism evidence="9">
    <name type="scientific">Strongyloides ratti</name>
    <name type="common">Parasitic roundworm</name>
    <dbReference type="NCBI Taxonomy" id="34506"/>
    <lineage>
        <taxon>Eukaryota</taxon>
        <taxon>Metazoa</taxon>
        <taxon>Ecdysozoa</taxon>
        <taxon>Nematoda</taxon>
        <taxon>Chromadorea</taxon>
        <taxon>Rhabditida</taxon>
        <taxon>Tylenchina</taxon>
        <taxon>Panagrolaimomorpha</taxon>
        <taxon>Strongyloidoidea</taxon>
        <taxon>Strongyloididae</taxon>
        <taxon>Strongyloides</taxon>
    </lineage>
</organism>
<dbReference type="SUPFAM" id="SSF48371">
    <property type="entry name" value="ARM repeat"/>
    <property type="match status" value="1"/>
</dbReference>
<keyword evidence="4" id="KW-0813">Transport</keyword>
<dbReference type="WBParaSite" id="SRAE_2000396800.1">
    <property type="protein sequence ID" value="SRAE_2000396800.1"/>
    <property type="gene ID" value="WBGene00264195"/>
</dbReference>
<dbReference type="GO" id="GO:0006611">
    <property type="term" value="P:protein export from nucleus"/>
    <property type="evidence" value="ECO:0007669"/>
    <property type="project" value="TreeGrafter"/>
</dbReference>
<gene>
    <name evidence="9 11 12" type="ORF">SRAE_2000396800</name>
</gene>
<evidence type="ECO:0000313" key="10">
    <source>
        <dbReference type="Proteomes" id="UP000035682"/>
    </source>
</evidence>
<dbReference type="InterPro" id="IPR044189">
    <property type="entry name" value="XPO4/7-like"/>
</dbReference>
<evidence type="ECO:0000259" key="8">
    <source>
        <dbReference type="Pfam" id="PF25795"/>
    </source>
</evidence>
<feature type="domain" description="Exportin-7/Ran-binding protein 17 TPR repeats" evidence="8">
    <location>
        <begin position="487"/>
        <end position="717"/>
    </location>
</feature>
<name>A0A090LMB7_STRRB</name>
<dbReference type="AlphaFoldDB" id="A0A090LMB7"/>
<evidence type="ECO:0000256" key="5">
    <source>
        <dbReference type="ARBA" id="ARBA00022490"/>
    </source>
</evidence>
<evidence type="ECO:0000256" key="7">
    <source>
        <dbReference type="ARBA" id="ARBA00023242"/>
    </source>
</evidence>
<evidence type="ECO:0000313" key="12">
    <source>
        <dbReference type="WormBase" id="SRAE_2000396800"/>
    </source>
</evidence>
<dbReference type="GeneID" id="36381688"/>
<dbReference type="GO" id="GO:0005643">
    <property type="term" value="C:nuclear pore"/>
    <property type="evidence" value="ECO:0007669"/>
    <property type="project" value="TreeGrafter"/>
</dbReference>
<keyword evidence="10" id="KW-1185">Reference proteome</keyword>
<evidence type="ECO:0000256" key="3">
    <source>
        <dbReference type="ARBA" id="ARBA00009466"/>
    </source>
</evidence>
<reference evidence="11" key="2">
    <citation type="submission" date="2020-12" db="UniProtKB">
        <authorList>
            <consortium name="WormBaseParasite"/>
        </authorList>
    </citation>
    <scope>IDENTIFICATION</scope>
</reference>